<dbReference type="SUPFAM" id="SSF51366">
    <property type="entry name" value="Ribulose-phoshate binding barrel"/>
    <property type="match status" value="1"/>
</dbReference>
<dbReference type="PANTHER" id="PTHR42894:SF1">
    <property type="entry name" value="N-(5'-PHOSPHORIBOSYL)ANTHRANILATE ISOMERASE"/>
    <property type="match status" value="1"/>
</dbReference>
<dbReference type="CDD" id="cd00405">
    <property type="entry name" value="PRAI"/>
    <property type="match status" value="1"/>
</dbReference>
<comment type="pathway">
    <text evidence="2 9">Amino-acid biosynthesis; L-tryptophan biosynthesis; L-tryptophan from chorismate: step 3/5.</text>
</comment>
<name>A0A0R1NEN8_9LACO</name>
<keyword evidence="6 9" id="KW-0822">Tryptophan biosynthesis</keyword>
<evidence type="ECO:0000256" key="9">
    <source>
        <dbReference type="HAMAP-Rule" id="MF_00135"/>
    </source>
</evidence>
<dbReference type="Pfam" id="PF00697">
    <property type="entry name" value="PRAI"/>
    <property type="match status" value="1"/>
</dbReference>
<evidence type="ECO:0000256" key="6">
    <source>
        <dbReference type="ARBA" id="ARBA00022822"/>
    </source>
</evidence>
<dbReference type="AlphaFoldDB" id="A0A0R1NEN8"/>
<comment type="similarity">
    <text evidence="9">Belongs to the TrpF family.</text>
</comment>
<dbReference type="GO" id="GO:0000162">
    <property type="term" value="P:L-tryptophan biosynthetic process"/>
    <property type="evidence" value="ECO:0007669"/>
    <property type="project" value="UniProtKB-UniRule"/>
</dbReference>
<evidence type="ECO:0000256" key="7">
    <source>
        <dbReference type="ARBA" id="ARBA00023141"/>
    </source>
</evidence>
<evidence type="ECO:0000256" key="4">
    <source>
        <dbReference type="ARBA" id="ARBA00022272"/>
    </source>
</evidence>
<comment type="catalytic activity">
    <reaction evidence="1 9">
        <text>N-(5-phospho-beta-D-ribosyl)anthranilate = 1-(2-carboxyphenylamino)-1-deoxy-D-ribulose 5-phosphate</text>
        <dbReference type="Rhea" id="RHEA:21540"/>
        <dbReference type="ChEBI" id="CHEBI:18277"/>
        <dbReference type="ChEBI" id="CHEBI:58613"/>
        <dbReference type="EC" id="5.3.1.24"/>
    </reaction>
</comment>
<dbReference type="Gene3D" id="3.20.20.70">
    <property type="entry name" value="Aldolase class I"/>
    <property type="match status" value="1"/>
</dbReference>
<dbReference type="InterPro" id="IPR011060">
    <property type="entry name" value="RibuloseP-bd_barrel"/>
</dbReference>
<evidence type="ECO:0000256" key="3">
    <source>
        <dbReference type="ARBA" id="ARBA00012572"/>
    </source>
</evidence>
<dbReference type="Proteomes" id="UP000051330">
    <property type="component" value="Unassembled WGS sequence"/>
</dbReference>
<dbReference type="InterPro" id="IPR044643">
    <property type="entry name" value="TrpF_fam"/>
</dbReference>
<evidence type="ECO:0000313" key="11">
    <source>
        <dbReference type="EMBL" id="KRL14744.1"/>
    </source>
</evidence>
<keyword evidence="12" id="KW-1185">Reference proteome</keyword>
<dbReference type="InterPro" id="IPR013785">
    <property type="entry name" value="Aldolase_TIM"/>
</dbReference>
<evidence type="ECO:0000259" key="10">
    <source>
        <dbReference type="Pfam" id="PF00697"/>
    </source>
</evidence>
<sequence length="184" mass="19398">MTPSDVAAVNTTSADFAGFVFAPGRHQISAAIAQDLRQQLNPEIQTVGVFVHESVDEILATYHTGAIQIAQLHGGVYNEKVQTLQAAGMQVIQVFVQQAIAADSPADYVMVDSGQGSDQTLDWSTLPTVHQPTILAGGLTPANVATAIQITRPAVVDVSSGVETDHHKDIQKIQAFVTNAKGAV</sequence>
<accession>A0A0R1NEN8</accession>
<evidence type="ECO:0000313" key="12">
    <source>
        <dbReference type="Proteomes" id="UP000051330"/>
    </source>
</evidence>
<dbReference type="UniPathway" id="UPA00035">
    <property type="reaction ID" value="UER00042"/>
</dbReference>
<keyword evidence="8 9" id="KW-0413">Isomerase</keyword>
<dbReference type="PATRIC" id="fig|1423792.3.peg.405"/>
<dbReference type="STRING" id="1423792.FD09_GL000403"/>
<dbReference type="InterPro" id="IPR001240">
    <property type="entry name" value="PRAI_dom"/>
</dbReference>
<dbReference type="PANTHER" id="PTHR42894">
    <property type="entry name" value="N-(5'-PHOSPHORIBOSYL)ANTHRANILATE ISOMERASE"/>
    <property type="match status" value="1"/>
</dbReference>
<comment type="caution">
    <text evidence="11">The sequence shown here is derived from an EMBL/GenBank/DDBJ whole genome shotgun (WGS) entry which is preliminary data.</text>
</comment>
<evidence type="ECO:0000256" key="8">
    <source>
        <dbReference type="ARBA" id="ARBA00023235"/>
    </source>
</evidence>
<dbReference type="GO" id="GO:0004640">
    <property type="term" value="F:phosphoribosylanthranilate isomerase activity"/>
    <property type="evidence" value="ECO:0007669"/>
    <property type="project" value="UniProtKB-UniRule"/>
</dbReference>
<protein>
    <recommendedName>
        <fullName evidence="4 9">N-(5'-phosphoribosyl)anthranilate isomerase</fullName>
        <shortName evidence="9">PRAI</shortName>
        <ecNumber evidence="3 9">5.3.1.24</ecNumber>
    </recommendedName>
</protein>
<proteinExistence type="inferred from homology"/>
<dbReference type="HAMAP" id="MF_00135">
    <property type="entry name" value="PRAI"/>
    <property type="match status" value="1"/>
</dbReference>
<dbReference type="EC" id="5.3.1.24" evidence="3 9"/>
<keyword evidence="7 9" id="KW-0057">Aromatic amino acid biosynthesis</keyword>
<feature type="domain" description="N-(5'phosphoribosyl) anthranilate isomerase (PRAI)" evidence="10">
    <location>
        <begin position="2"/>
        <end position="178"/>
    </location>
</feature>
<keyword evidence="5 9" id="KW-0028">Amino-acid biosynthesis</keyword>
<dbReference type="EMBL" id="AZEC01000001">
    <property type="protein sequence ID" value="KRL14744.1"/>
    <property type="molecule type" value="Genomic_DNA"/>
</dbReference>
<reference evidence="11 12" key="1">
    <citation type="journal article" date="2015" name="Genome Announc.">
        <title>Expanding the biotechnology potential of lactobacilli through comparative genomics of 213 strains and associated genera.</title>
        <authorList>
            <person name="Sun Z."/>
            <person name="Harris H.M."/>
            <person name="McCann A."/>
            <person name="Guo C."/>
            <person name="Argimon S."/>
            <person name="Zhang W."/>
            <person name="Yang X."/>
            <person name="Jeffery I.B."/>
            <person name="Cooney J.C."/>
            <person name="Kagawa T.F."/>
            <person name="Liu W."/>
            <person name="Song Y."/>
            <person name="Salvetti E."/>
            <person name="Wrobel A."/>
            <person name="Rasinkangas P."/>
            <person name="Parkhill J."/>
            <person name="Rea M.C."/>
            <person name="O'Sullivan O."/>
            <person name="Ritari J."/>
            <person name="Douillard F.P."/>
            <person name="Paul Ross R."/>
            <person name="Yang R."/>
            <person name="Briner A.E."/>
            <person name="Felis G.E."/>
            <person name="de Vos W.M."/>
            <person name="Barrangou R."/>
            <person name="Klaenhammer T.R."/>
            <person name="Caufield P.W."/>
            <person name="Cui Y."/>
            <person name="Zhang H."/>
            <person name="O'Toole P.W."/>
        </authorList>
    </citation>
    <scope>NUCLEOTIDE SEQUENCE [LARGE SCALE GENOMIC DNA]</scope>
    <source>
        <strain evidence="11 12">DSM 12744</strain>
    </source>
</reference>
<evidence type="ECO:0000256" key="5">
    <source>
        <dbReference type="ARBA" id="ARBA00022605"/>
    </source>
</evidence>
<gene>
    <name evidence="9" type="primary">trpF</name>
    <name evidence="11" type="ORF">FD09_GL000403</name>
</gene>
<evidence type="ECO:0000256" key="1">
    <source>
        <dbReference type="ARBA" id="ARBA00001164"/>
    </source>
</evidence>
<organism evidence="11 12">
    <name type="scientific">Schleiferilactobacillus perolens DSM 12744</name>
    <dbReference type="NCBI Taxonomy" id="1423792"/>
    <lineage>
        <taxon>Bacteria</taxon>
        <taxon>Bacillati</taxon>
        <taxon>Bacillota</taxon>
        <taxon>Bacilli</taxon>
        <taxon>Lactobacillales</taxon>
        <taxon>Lactobacillaceae</taxon>
        <taxon>Schleiferilactobacillus</taxon>
    </lineage>
</organism>
<evidence type="ECO:0000256" key="2">
    <source>
        <dbReference type="ARBA" id="ARBA00004664"/>
    </source>
</evidence>